<evidence type="ECO:0000256" key="1">
    <source>
        <dbReference type="SAM" id="Phobius"/>
    </source>
</evidence>
<feature type="transmembrane region" description="Helical" evidence="1">
    <location>
        <begin position="41"/>
        <end position="58"/>
    </location>
</feature>
<evidence type="ECO:0000313" key="2">
    <source>
        <dbReference type="EMBL" id="HIX75090.1"/>
    </source>
</evidence>
<accession>A0A9D1X9J0</accession>
<dbReference type="InterPro" id="IPR025250">
    <property type="entry name" value="DUF4199"/>
</dbReference>
<comment type="caution">
    <text evidence="2">The sequence shown here is derived from an EMBL/GenBank/DDBJ whole genome shotgun (WGS) entry which is preliminary data.</text>
</comment>
<sequence length="176" mass="19941">MGEDKSFLLRGAMNYGFVMGIYWVIKYVFFILGFSHPTANIVYWSLSCLVPYIAYKMTRRYRENIGGKLGFFHAWQFGVLLYFFAAILVSLEHYLFYRFVAPPDLLVKTVSDMEEALKESGASQALLDAIKEIHVTPIQMAIQGIFNNVLYGIILSIPVALLARGESSDMMGGERV</sequence>
<dbReference type="EMBL" id="DXEL01000058">
    <property type="protein sequence ID" value="HIX75090.1"/>
    <property type="molecule type" value="Genomic_DNA"/>
</dbReference>
<name>A0A9D1X9J0_9BACT</name>
<dbReference type="Proteomes" id="UP000886740">
    <property type="component" value="Unassembled WGS sequence"/>
</dbReference>
<proteinExistence type="predicted"/>
<feature type="transmembrane region" description="Helical" evidence="1">
    <location>
        <begin position="145"/>
        <end position="163"/>
    </location>
</feature>
<feature type="transmembrane region" description="Helical" evidence="1">
    <location>
        <begin position="79"/>
        <end position="97"/>
    </location>
</feature>
<keyword evidence="1" id="KW-0472">Membrane</keyword>
<dbReference type="Pfam" id="PF13858">
    <property type="entry name" value="DUF4199"/>
    <property type="match status" value="1"/>
</dbReference>
<feature type="transmembrane region" description="Helical" evidence="1">
    <location>
        <begin position="12"/>
        <end position="35"/>
    </location>
</feature>
<reference evidence="2" key="2">
    <citation type="submission" date="2021-04" db="EMBL/GenBank/DDBJ databases">
        <authorList>
            <person name="Gilroy R."/>
        </authorList>
    </citation>
    <scope>NUCLEOTIDE SEQUENCE</scope>
    <source>
        <strain evidence="2">ChiGjej6B6-14162</strain>
    </source>
</reference>
<protein>
    <submittedName>
        <fullName evidence="2">DUF4199 domain-containing protein</fullName>
    </submittedName>
</protein>
<reference evidence="2" key="1">
    <citation type="journal article" date="2021" name="PeerJ">
        <title>Extensive microbial diversity within the chicken gut microbiome revealed by metagenomics and culture.</title>
        <authorList>
            <person name="Gilroy R."/>
            <person name="Ravi A."/>
            <person name="Getino M."/>
            <person name="Pursley I."/>
            <person name="Horton D.L."/>
            <person name="Alikhan N.F."/>
            <person name="Baker D."/>
            <person name="Gharbi K."/>
            <person name="Hall N."/>
            <person name="Watson M."/>
            <person name="Adriaenssens E.M."/>
            <person name="Foster-Nyarko E."/>
            <person name="Jarju S."/>
            <person name="Secka A."/>
            <person name="Antonio M."/>
            <person name="Oren A."/>
            <person name="Chaudhuri R.R."/>
            <person name="La Ragione R."/>
            <person name="Hildebrand F."/>
            <person name="Pallen M.J."/>
        </authorList>
    </citation>
    <scope>NUCLEOTIDE SEQUENCE</scope>
    <source>
        <strain evidence="2">ChiGjej6B6-14162</strain>
    </source>
</reference>
<evidence type="ECO:0000313" key="3">
    <source>
        <dbReference type="Proteomes" id="UP000886740"/>
    </source>
</evidence>
<keyword evidence="1" id="KW-1133">Transmembrane helix</keyword>
<keyword evidence="1" id="KW-0812">Transmembrane</keyword>
<gene>
    <name evidence="2" type="ORF">H9977_08685</name>
</gene>
<dbReference type="AlphaFoldDB" id="A0A9D1X9J0"/>
<organism evidence="2 3">
    <name type="scientific">Candidatus Parabacteroides intestinipullorum</name>
    <dbReference type="NCBI Taxonomy" id="2838723"/>
    <lineage>
        <taxon>Bacteria</taxon>
        <taxon>Pseudomonadati</taxon>
        <taxon>Bacteroidota</taxon>
        <taxon>Bacteroidia</taxon>
        <taxon>Bacteroidales</taxon>
        <taxon>Tannerellaceae</taxon>
        <taxon>Parabacteroides</taxon>
    </lineage>
</organism>